<dbReference type="RefSeq" id="WP_073581743.1">
    <property type="nucleotide sequence ID" value="NZ_AP024897.1"/>
</dbReference>
<evidence type="ECO:0000259" key="1">
    <source>
        <dbReference type="Pfam" id="PF09836"/>
    </source>
</evidence>
<protein>
    <recommendedName>
        <fullName evidence="1">Putative DNA-binding domain-containing protein</fullName>
    </recommendedName>
</protein>
<sequence>MQHHFSQSILFEQDKILTYMKADSSSEKKIRLSIYRNNVFSSLIEALGEVFPVCKMLVGSQCFDALAYQYIQHTPPSSPVLSEYGGEFANFVTQFPELAGIPYLNELARLEYQLLQLTHAAEDKTLSPGEIQQKIMGFDDPTLTQWQLTKNILLWKTTYAVGSIYLAHQAGSQKNLENIDWQKPEFLLLTKKNLYGHFYLISSEEWHMLSQFLLGHSFAQACAHLDEEGLSDMFANIVQKPVIKEIHKVQGDKSC</sequence>
<dbReference type="AlphaFoldDB" id="A0A1M7YU34"/>
<reference evidence="3" key="1">
    <citation type="submission" date="2016-12" db="EMBL/GenBank/DDBJ databases">
        <authorList>
            <person name="Rodrigo-Torres L."/>
            <person name="Arahal R.D."/>
            <person name="Lucena T."/>
        </authorList>
    </citation>
    <scope>NUCLEOTIDE SEQUENCE [LARGE SCALE GENOMIC DNA]</scope>
</reference>
<dbReference type="OrthoDB" id="4146344at2"/>
<feature type="domain" description="Putative DNA-binding" evidence="1">
    <location>
        <begin position="1"/>
        <end position="92"/>
    </location>
</feature>
<evidence type="ECO:0000313" key="2">
    <source>
        <dbReference type="EMBL" id="SHO56102.1"/>
    </source>
</evidence>
<evidence type="ECO:0000313" key="3">
    <source>
        <dbReference type="Proteomes" id="UP000184600"/>
    </source>
</evidence>
<keyword evidence="3" id="KW-1185">Reference proteome</keyword>
<proteinExistence type="predicted"/>
<organism evidence="2 3">
    <name type="scientific">Vibrio quintilis</name>
    <dbReference type="NCBI Taxonomy" id="1117707"/>
    <lineage>
        <taxon>Bacteria</taxon>
        <taxon>Pseudomonadati</taxon>
        <taxon>Pseudomonadota</taxon>
        <taxon>Gammaproteobacteria</taxon>
        <taxon>Vibrionales</taxon>
        <taxon>Vibrionaceae</taxon>
        <taxon>Vibrio</taxon>
    </lineage>
</organism>
<gene>
    <name evidence="2" type="ORF">VQ7734_01865</name>
</gene>
<dbReference type="InterPro" id="IPR018640">
    <property type="entry name" value="DUF2063"/>
</dbReference>
<dbReference type="EMBL" id="FRFG01000020">
    <property type="protein sequence ID" value="SHO56102.1"/>
    <property type="molecule type" value="Genomic_DNA"/>
</dbReference>
<accession>A0A1M7YU34</accession>
<name>A0A1M7YU34_9VIBR</name>
<dbReference type="Proteomes" id="UP000184600">
    <property type="component" value="Unassembled WGS sequence"/>
</dbReference>
<dbReference type="STRING" id="1117707.VQ7734_01865"/>
<dbReference type="Gene3D" id="1.10.150.690">
    <property type="entry name" value="DUF2063"/>
    <property type="match status" value="1"/>
</dbReference>
<dbReference type="InterPro" id="IPR044922">
    <property type="entry name" value="DUF2063_N_sf"/>
</dbReference>
<dbReference type="Pfam" id="PF09836">
    <property type="entry name" value="DUF2063"/>
    <property type="match status" value="1"/>
</dbReference>